<feature type="signal peptide" evidence="2">
    <location>
        <begin position="1"/>
        <end position="18"/>
    </location>
</feature>
<evidence type="ECO:0000313" key="3">
    <source>
        <dbReference type="EMBL" id="QDS68154.1"/>
    </source>
</evidence>
<gene>
    <name evidence="3" type="ORF">FKW77_010344</name>
</gene>
<proteinExistence type="predicted"/>
<feature type="region of interest" description="Disordered" evidence="1">
    <location>
        <begin position="93"/>
        <end position="270"/>
    </location>
</feature>
<dbReference type="PRINTS" id="PR01217">
    <property type="entry name" value="PRICHEXTENSN"/>
</dbReference>
<name>A0A517KXQ0_9PEZI</name>
<keyword evidence="4" id="KW-1185">Reference proteome</keyword>
<feature type="compositionally biased region" description="Basic and acidic residues" evidence="1">
    <location>
        <begin position="120"/>
        <end position="130"/>
    </location>
</feature>
<feature type="compositionally biased region" description="Pro residues" evidence="1">
    <location>
        <begin position="192"/>
        <end position="201"/>
    </location>
</feature>
<keyword evidence="2" id="KW-0732">Signal</keyword>
<evidence type="ECO:0000256" key="2">
    <source>
        <dbReference type="SAM" id="SignalP"/>
    </source>
</evidence>
<feature type="compositionally biased region" description="Pro residues" evidence="1">
    <location>
        <begin position="139"/>
        <end position="159"/>
    </location>
</feature>
<organism evidence="3 4">
    <name type="scientific">Venturia effusa</name>
    <dbReference type="NCBI Taxonomy" id="50376"/>
    <lineage>
        <taxon>Eukaryota</taxon>
        <taxon>Fungi</taxon>
        <taxon>Dikarya</taxon>
        <taxon>Ascomycota</taxon>
        <taxon>Pezizomycotina</taxon>
        <taxon>Dothideomycetes</taxon>
        <taxon>Pleosporomycetidae</taxon>
        <taxon>Venturiales</taxon>
        <taxon>Venturiaceae</taxon>
        <taxon>Venturia</taxon>
    </lineage>
</organism>
<feature type="compositionally biased region" description="Polar residues" evidence="1">
    <location>
        <begin position="93"/>
        <end position="108"/>
    </location>
</feature>
<dbReference type="AlphaFoldDB" id="A0A517KXQ0"/>
<evidence type="ECO:0000256" key="1">
    <source>
        <dbReference type="SAM" id="MobiDB-lite"/>
    </source>
</evidence>
<feature type="compositionally biased region" description="Polar residues" evidence="1">
    <location>
        <begin position="161"/>
        <end position="171"/>
    </location>
</feature>
<dbReference type="STRING" id="50376.A0A517KXQ0"/>
<protein>
    <submittedName>
        <fullName evidence="3">Uncharacterized protein</fullName>
    </submittedName>
</protein>
<dbReference type="EMBL" id="CP042185">
    <property type="protein sequence ID" value="QDS68154.1"/>
    <property type="molecule type" value="Genomic_DNA"/>
</dbReference>
<reference evidence="3 4" key="1">
    <citation type="submission" date="2019-07" db="EMBL/GenBank/DDBJ databases">
        <title>Finished genome of Venturia effusa.</title>
        <authorList>
            <person name="Young C.A."/>
            <person name="Cox M.P."/>
            <person name="Ganley A.R.D."/>
            <person name="David W.J."/>
        </authorList>
    </citation>
    <scope>NUCLEOTIDE SEQUENCE [LARGE SCALE GENOMIC DNA]</scope>
    <source>
        <strain evidence="4">albino</strain>
    </source>
</reference>
<dbReference type="Proteomes" id="UP000316270">
    <property type="component" value="Chromosome 1"/>
</dbReference>
<dbReference type="OrthoDB" id="5426294at2759"/>
<feature type="chain" id="PRO_5021846040" evidence="2">
    <location>
        <begin position="19"/>
        <end position="291"/>
    </location>
</feature>
<evidence type="ECO:0000313" key="4">
    <source>
        <dbReference type="Proteomes" id="UP000316270"/>
    </source>
</evidence>
<sequence>MKTTILTTLLSSALLTKAQLAYDHSTQSLKCALPNGIYCVGDSMSQSYIARCNAGVATISCCTTELSSLPPLGLKPAALCFQSSPTSGDASCVLNGTTHSADGPSTSPAPVKPIPAVPNTDHESPKDCHNGTHPHGPAAGPPRPIPPPPPSRTPLPPTIPQSYPTAPPSNASKPLSPIAPPPPSNASKPLSPIAPPPPPASTPTFPTIHPTAGQSGHALPTLLLPTASGNPPKPSSPSSSFAYTFGKPTATPTPSGAITSPVRGSDAAGGRKAPVVSLMGIVCVLFSVLLV</sequence>
<accession>A0A517KXQ0</accession>